<keyword evidence="5" id="KW-1185">Reference proteome</keyword>
<dbReference type="Gene3D" id="3.30.450.380">
    <property type="match status" value="1"/>
</dbReference>
<dbReference type="PANTHER" id="PTHR30486:SF15">
    <property type="entry name" value="TYPE II_IV SECRETION SYSTEM ATPASE"/>
    <property type="match status" value="1"/>
</dbReference>
<accession>A0A085U3E0</accession>
<reference evidence="4 5" key="2">
    <citation type="submission" date="2018-06" db="EMBL/GenBank/DDBJ databases">
        <authorList>
            <consortium name="Pathogen Informatics"/>
            <person name="Doyle S."/>
        </authorList>
    </citation>
    <scope>NUCLEOTIDE SEQUENCE [LARGE SCALE GENOMIC DNA]</scope>
    <source>
        <strain evidence="4 5">NCTC10476</strain>
    </source>
</reference>
<gene>
    <name evidence="3" type="ORF">CSF007_15310</name>
    <name evidence="4" type="ORF">NCTC10476_02662</name>
</gene>
<dbReference type="SUPFAM" id="SSF52540">
    <property type="entry name" value="P-loop containing nucleoside triphosphate hydrolases"/>
    <property type="match status" value="1"/>
</dbReference>
<dbReference type="InterPro" id="IPR027417">
    <property type="entry name" value="P-loop_NTPase"/>
</dbReference>
<evidence type="ECO:0000313" key="4">
    <source>
        <dbReference type="EMBL" id="SUQ01311.1"/>
    </source>
</evidence>
<dbReference type="InterPro" id="IPR050921">
    <property type="entry name" value="T4SS_GSP_E_ATPase"/>
</dbReference>
<dbReference type="GO" id="GO:0016887">
    <property type="term" value="F:ATP hydrolysis activity"/>
    <property type="evidence" value="ECO:0007669"/>
    <property type="project" value="InterPro"/>
</dbReference>
<dbReference type="InterPro" id="IPR001482">
    <property type="entry name" value="T2SS/T4SS_dom"/>
</dbReference>
<evidence type="ECO:0000313" key="5">
    <source>
        <dbReference type="Proteomes" id="UP000255169"/>
    </source>
</evidence>
<proteinExistence type="inferred from homology"/>
<dbReference type="OrthoDB" id="9810761at2"/>
<dbReference type="EMBL" id="UHJG01000001">
    <property type="protein sequence ID" value="SUQ01311.1"/>
    <property type="molecule type" value="Genomic_DNA"/>
</dbReference>
<dbReference type="CDD" id="cd01130">
    <property type="entry name" value="VirB11-like_ATPase"/>
    <property type="match status" value="1"/>
</dbReference>
<feature type="domain" description="Bacterial type II secretion system protein E" evidence="2">
    <location>
        <begin position="70"/>
        <end position="349"/>
    </location>
</feature>
<dbReference type="GeneID" id="66880659"/>
<dbReference type="Gene3D" id="3.40.50.300">
    <property type="entry name" value="P-loop containing nucleotide triphosphate hydrolases"/>
    <property type="match status" value="1"/>
</dbReference>
<evidence type="ECO:0000256" key="1">
    <source>
        <dbReference type="ARBA" id="ARBA00006611"/>
    </source>
</evidence>
<name>A0A085U3E0_YERRU</name>
<dbReference type="AlphaFoldDB" id="A0A085U3E0"/>
<dbReference type="EMBL" id="LN681231">
    <property type="protein sequence ID" value="CEK28785.1"/>
    <property type="molecule type" value="Genomic_DNA"/>
</dbReference>
<evidence type="ECO:0000313" key="3">
    <source>
        <dbReference type="EMBL" id="CEK28785.1"/>
    </source>
</evidence>
<organism evidence="3">
    <name type="scientific">Yersinia ruckeri</name>
    <dbReference type="NCBI Taxonomy" id="29486"/>
    <lineage>
        <taxon>Bacteria</taxon>
        <taxon>Pseudomonadati</taxon>
        <taxon>Pseudomonadota</taxon>
        <taxon>Gammaproteobacteria</taxon>
        <taxon>Enterobacterales</taxon>
        <taxon>Yersiniaceae</taxon>
        <taxon>Yersinia</taxon>
    </lineage>
</organism>
<keyword evidence="3" id="KW-0378">Hydrolase</keyword>
<dbReference type="eggNOG" id="COG4962">
    <property type="taxonomic scope" value="Bacteria"/>
</dbReference>
<evidence type="ECO:0000259" key="2">
    <source>
        <dbReference type="Pfam" id="PF00437"/>
    </source>
</evidence>
<protein>
    <submittedName>
        <fullName evidence="4">Putative type II secretion protein</fullName>
    </submittedName>
    <submittedName>
        <fullName evidence="3">Type II/IV secretion system ATP hydrolase TadA/VirB11/CpaF, TadA subfamily</fullName>
    </submittedName>
</protein>
<sequence>MEITLSTQEFIRDKMLSNIDINIIESFIHERTKLVELLSQVYDELFQNNEYDLNPQDRRYMIDSIADEITGFGPLRELMEDDSISDILVNGPEKIFIERKGLLELTNLRFINNSQLTDIAKRLMQNVNRRIDESRPLADARMIDGSRINVAIQPIALDGTVLSIRKFSKNKRTLEDLVNMESLSSDMANFLIIAASCKVNIIISGGTGSGKTTLLNALSKYISENERIITLEDAAEISLEQPHVIRMETRLASLENTGEITMRDLVINSLRMRPDRIIIGECRGEETFEMLQAMNTGHNGSMSTLHANTPRDAIARLESMILMGKVNMPISTVRRNIASAINIIIQVSRMNDGSRKVQNISEIMGIEGENVIIQDIFTYKKLDGRDENNHVKGDFICHGLFMRSIVRTHADVHGLGDELNKIFSAEQE</sequence>
<dbReference type="Pfam" id="PF00437">
    <property type="entry name" value="T2SSE"/>
    <property type="match status" value="1"/>
</dbReference>
<dbReference type="Proteomes" id="UP000255169">
    <property type="component" value="Unassembled WGS sequence"/>
</dbReference>
<reference evidence="3" key="1">
    <citation type="journal article" date="2015" name="Genome Announc.">
        <title>Complete Genome Sequence of Yersinia ruckeri Strain CSF007-82, Etiologic Agent of Red Mouth Disease in Salmonid Fish.</title>
        <authorList>
            <person name="Nelson M.C."/>
            <person name="LaPatra S.E."/>
            <person name="Welch T.J."/>
            <person name="Graf J."/>
        </authorList>
    </citation>
    <scope>NUCLEOTIDE SEQUENCE</scope>
    <source>
        <strain evidence="3">CSF007-82</strain>
    </source>
</reference>
<comment type="similarity">
    <text evidence="1">Belongs to the GSP E family.</text>
</comment>
<dbReference type="PATRIC" id="fig|29486.44.peg.3101"/>
<dbReference type="PANTHER" id="PTHR30486">
    <property type="entry name" value="TWITCHING MOTILITY PROTEIN PILT"/>
    <property type="match status" value="1"/>
</dbReference>
<dbReference type="RefSeq" id="WP_004720979.1">
    <property type="nucleotide sequence ID" value="NZ_CABIHT010000033.1"/>
</dbReference>
<dbReference type="STRING" id="29486.UGYR_07525"/>